<evidence type="ECO:0000313" key="3">
    <source>
        <dbReference type="Proteomes" id="UP001589536"/>
    </source>
</evidence>
<evidence type="ECO:0000313" key="2">
    <source>
        <dbReference type="EMBL" id="MFB9713906.1"/>
    </source>
</evidence>
<gene>
    <name evidence="2" type="ORF">ACFFPI_07030</name>
</gene>
<accession>A0ABV5UNA5</accession>
<dbReference type="Proteomes" id="UP001589536">
    <property type="component" value="Unassembled WGS sequence"/>
</dbReference>
<dbReference type="RefSeq" id="WP_345041961.1">
    <property type="nucleotide sequence ID" value="NZ_BAABED010000001.1"/>
</dbReference>
<name>A0ABV5UNA5_9MICC</name>
<feature type="transmembrane region" description="Helical" evidence="1">
    <location>
        <begin position="39"/>
        <end position="60"/>
    </location>
</feature>
<dbReference type="EMBL" id="JBHMBH010000019">
    <property type="protein sequence ID" value="MFB9713906.1"/>
    <property type="molecule type" value="Genomic_DNA"/>
</dbReference>
<feature type="transmembrane region" description="Helical" evidence="1">
    <location>
        <begin position="122"/>
        <end position="145"/>
    </location>
</feature>
<evidence type="ECO:0000256" key="1">
    <source>
        <dbReference type="SAM" id="Phobius"/>
    </source>
</evidence>
<comment type="caution">
    <text evidence="2">The sequence shown here is derived from an EMBL/GenBank/DDBJ whole genome shotgun (WGS) entry which is preliminary data.</text>
</comment>
<keyword evidence="1" id="KW-0812">Transmembrane</keyword>
<feature type="transmembrane region" description="Helical" evidence="1">
    <location>
        <begin position="81"/>
        <end position="102"/>
    </location>
</feature>
<keyword evidence="1" id="KW-0472">Membrane</keyword>
<keyword evidence="1" id="KW-1133">Transmembrane helix</keyword>
<protein>
    <recommendedName>
        <fullName evidence="4">RDD family protein</fullName>
    </recommendedName>
</protein>
<sequence>MSTTTMPARHAANDLIDPVLGKKVWPHAGTGRYYVPQSVTAYLMGRILDIILVAAAAFGLTKATDTLLLSTTIMSPEWAPIAVFGVFLFATVFLYGGAAGTIGTIGEAVARMRIVTIDDGAYAGFLAAGLRAVGWFLYVLFTLMLNGDGNAETRFVAVRTSAGVFPSEPPATLCRKGPQPHTNQA</sequence>
<proteinExistence type="predicted"/>
<keyword evidence="3" id="KW-1185">Reference proteome</keyword>
<reference evidence="2 3" key="1">
    <citation type="submission" date="2024-09" db="EMBL/GenBank/DDBJ databases">
        <authorList>
            <person name="Sun Q."/>
            <person name="Mori K."/>
        </authorList>
    </citation>
    <scope>NUCLEOTIDE SEQUENCE [LARGE SCALE GENOMIC DNA]</scope>
    <source>
        <strain evidence="2 3">JCM 13519</strain>
    </source>
</reference>
<organism evidence="2 3">
    <name type="scientific">Arthrobacter methylotrophus</name>
    <dbReference type="NCBI Taxonomy" id="121291"/>
    <lineage>
        <taxon>Bacteria</taxon>
        <taxon>Bacillati</taxon>
        <taxon>Actinomycetota</taxon>
        <taxon>Actinomycetes</taxon>
        <taxon>Micrococcales</taxon>
        <taxon>Micrococcaceae</taxon>
        <taxon>Arthrobacter</taxon>
    </lineage>
</organism>
<evidence type="ECO:0008006" key="4">
    <source>
        <dbReference type="Google" id="ProtNLM"/>
    </source>
</evidence>